<comment type="caution">
    <text evidence="14">The sequence shown here is derived from an EMBL/GenBank/DDBJ whole genome shotgun (WGS) entry which is preliminary data.</text>
</comment>
<dbReference type="SUPFAM" id="SSF103473">
    <property type="entry name" value="MFS general substrate transporter"/>
    <property type="match status" value="1"/>
</dbReference>
<feature type="transmembrane region" description="Helical" evidence="11">
    <location>
        <begin position="835"/>
        <end position="856"/>
    </location>
</feature>
<keyword evidence="6 11" id="KW-1133">Transmembrane helix</keyword>
<dbReference type="SUPFAM" id="SSF75005">
    <property type="entry name" value="Arabinanase/levansucrase/invertase"/>
    <property type="match status" value="1"/>
</dbReference>
<evidence type="ECO:0000256" key="3">
    <source>
        <dbReference type="ARBA" id="ARBA00010992"/>
    </source>
</evidence>
<feature type="transmembrane region" description="Helical" evidence="11">
    <location>
        <begin position="1221"/>
        <end position="1239"/>
    </location>
</feature>
<feature type="transmembrane region" description="Helical" evidence="11">
    <location>
        <begin position="876"/>
        <end position="899"/>
    </location>
</feature>
<dbReference type="InterPro" id="IPR005828">
    <property type="entry name" value="MFS_sugar_transport-like"/>
</dbReference>
<dbReference type="InterPro" id="IPR006710">
    <property type="entry name" value="Glyco_hydro_43"/>
</dbReference>
<dbReference type="InterPro" id="IPR050360">
    <property type="entry name" value="MFS_Sugar_Transporters"/>
</dbReference>
<keyword evidence="7 11" id="KW-0472">Membrane</keyword>
<sequence length="1323" mass="148400">MYFRHIIIALSLLGASCTLPTQDSVAMRGIAPRSLPNMEWDDSLPDAEAQMEKFLKAWPQVIVMVKLLHLKTDPNLYQEVLKHYFEEKDASIVEKVWRGLMGAKDQGDQGDGTGNPLISDIVLTNKPTKNEPYLKTDQVRLAWLEPVGDGTRAVMKICDKGWQFPTVDETSCDDLGDEVSGKMIQMDGAGPNCFVECDLMQAIKTRRADGKRYHTITPHQLFSKPDATNMHLPMMCGNISINSAADTNCHLEKVKLAQNKSEATTMSPSNPIIPGFSPDPSIVKVGEWYFLVNSTFHMFPGIPVYASKNLVSWQQIGNVISRPGQVVLKRSDTEVNRMPDVGEVMLATGGLFAPTIRYNNGTFYVVCTNVVRATEDTRYALQNFIAATKDIWSGQWNDLIWYDFDGIDPSILFDDDGKTYIQGSKSPGPYTRIAQFEIDIATGKKLSEEKILWEGTGGVYPEGPHIYKRNGWYCLMISEGGTHEDHMITMARSRDVWGPYEPCPENPILVPASKDMYIRHTGHCDAFEDENGQWWGVLLGVRRDKDGRYNMGRESHLTPAKWTDDWLRLESVEAEINTSRLASASAEQGLTAVEGVDLLYIRDPVLENYKIDSGRKTISVTSSPVDLSHPQESPSFVGKRQRLHAGQSSATFKINASSKVKTGLAVYKDEHRYLRVFYDTAERAVVYEFVNNAKDLKKTELRALDRDVDTIQFRFEYTEQEYRVFYSAGTDWEHVATLDTLDMTGPDFVGPVIGVFALAQESVTVEVVDLQVDVDPFSDLHSLTRVKATGIMGLLTPPQRTQKVIPDKPAKGHFFFAGKEFARVPWWKRSNMRILYFYIVILILTNTANGFDGSMMNGLQTLSYWQEYFNHPRGSILGLFNASMSLGSLIGLFVVPYLVDWAGRKVGVQIGCILMLLAVGLQAGAQNFGMFVAARIILGFGDCIVLGSAPLLIAEIAHPQDRAILVTLSGASYHSGAFISSWVTYGTLQIKSNWSWRLPSLLQSICSVIILIGIFWMPESPRWLLSKDKHDEALRVLTHYHAEDDPDDEFVQLEFSEIKAAIALDKEVGQTAWVDFLKTPGNRKRIGLITALGFFSQWSGNGLISYYLKGIMDAVGITKAETQLGINAGMKTQGLIINTAFAFFIDIFGRRPIYLTSTIGTCVIFTFWTIVSARYNIDPNKALGYAFVALTFIYGLFYDIKSGLMANYTTEILPYGLRAKGFTWLNFCVTAALFFNQYINGIALEAMGWKYYTIYCVFLGFEVYVIYFFLIETRYTPMEEIAKYFDGDAVDVGEVARADMKERGVMMTEVDSKGARATEIETR</sequence>
<evidence type="ECO:0000256" key="1">
    <source>
        <dbReference type="ARBA" id="ARBA00004141"/>
    </source>
</evidence>
<evidence type="ECO:0000256" key="7">
    <source>
        <dbReference type="ARBA" id="ARBA00023136"/>
    </source>
</evidence>
<evidence type="ECO:0000256" key="12">
    <source>
        <dbReference type="SAM" id="SignalP"/>
    </source>
</evidence>
<evidence type="ECO:0000256" key="5">
    <source>
        <dbReference type="ARBA" id="ARBA00022801"/>
    </source>
</evidence>
<feature type="transmembrane region" description="Helical" evidence="11">
    <location>
        <begin position="1152"/>
        <end position="1170"/>
    </location>
</feature>
<evidence type="ECO:0000256" key="10">
    <source>
        <dbReference type="PIRSR" id="PIRSR606710-2"/>
    </source>
</evidence>
<keyword evidence="4 11" id="KW-0812">Transmembrane</keyword>
<dbReference type="Proteomes" id="UP000532311">
    <property type="component" value="Unassembled WGS sequence"/>
</dbReference>
<organism evidence="14 15">
    <name type="scientific">Fusarium globosum</name>
    <dbReference type="NCBI Taxonomy" id="78864"/>
    <lineage>
        <taxon>Eukaryota</taxon>
        <taxon>Fungi</taxon>
        <taxon>Dikarya</taxon>
        <taxon>Ascomycota</taxon>
        <taxon>Pezizomycotina</taxon>
        <taxon>Sordariomycetes</taxon>
        <taxon>Hypocreomycetidae</taxon>
        <taxon>Hypocreales</taxon>
        <taxon>Nectriaceae</taxon>
        <taxon>Fusarium</taxon>
        <taxon>Fusarium fujikuroi species complex</taxon>
    </lineage>
</organism>
<dbReference type="InterPro" id="IPR023296">
    <property type="entry name" value="Glyco_hydro_beta-prop_sf"/>
</dbReference>
<evidence type="ECO:0000256" key="2">
    <source>
        <dbReference type="ARBA" id="ARBA00009865"/>
    </source>
</evidence>
<feature type="transmembrane region" description="Helical" evidence="11">
    <location>
        <begin position="1251"/>
        <end position="1270"/>
    </location>
</feature>
<gene>
    <name evidence="14" type="ORF">FGLOB1_8184</name>
</gene>
<proteinExistence type="inferred from homology"/>
<dbReference type="Pfam" id="PF17851">
    <property type="entry name" value="GH43_C2"/>
    <property type="match status" value="1"/>
</dbReference>
<protein>
    <submittedName>
        <fullName evidence="14">Hexose transporter</fullName>
    </submittedName>
</protein>
<evidence type="ECO:0000313" key="14">
    <source>
        <dbReference type="EMBL" id="KAF5705044.1"/>
    </source>
</evidence>
<dbReference type="FunFam" id="1.20.1250.20:FF:000117">
    <property type="entry name" value="MFS hexose transporter"/>
    <property type="match status" value="1"/>
</dbReference>
<dbReference type="Gene3D" id="1.20.1250.20">
    <property type="entry name" value="MFS general substrate transporter like domains"/>
    <property type="match status" value="1"/>
</dbReference>
<keyword evidence="8" id="KW-0326">Glycosidase</keyword>
<dbReference type="Pfam" id="PF00083">
    <property type="entry name" value="Sugar_tr"/>
    <property type="match status" value="1"/>
</dbReference>
<accession>A0A8H6D657</accession>
<dbReference type="Pfam" id="PF04616">
    <property type="entry name" value="Glyco_hydro_43"/>
    <property type="match status" value="1"/>
</dbReference>
<keyword evidence="5" id="KW-0378">Hydrolase</keyword>
<keyword evidence="15" id="KW-1185">Reference proteome</keyword>
<dbReference type="Gene3D" id="2.115.10.20">
    <property type="entry name" value="Glycosyl hydrolase domain, family 43"/>
    <property type="match status" value="1"/>
</dbReference>
<comment type="similarity">
    <text evidence="2">Belongs to the glycosyl hydrolase 43 family.</text>
</comment>
<evidence type="ECO:0000256" key="11">
    <source>
        <dbReference type="SAM" id="Phobius"/>
    </source>
</evidence>
<feature type="transmembrane region" description="Helical" evidence="11">
    <location>
        <begin position="1000"/>
        <end position="1017"/>
    </location>
</feature>
<dbReference type="InterPro" id="IPR020846">
    <property type="entry name" value="MFS_dom"/>
</dbReference>
<name>A0A8H6D657_9HYPO</name>
<dbReference type="CDD" id="cd18617">
    <property type="entry name" value="GH43_XynB-like"/>
    <property type="match status" value="1"/>
</dbReference>
<dbReference type="GO" id="GO:0005975">
    <property type="term" value="P:carbohydrate metabolic process"/>
    <property type="evidence" value="ECO:0007669"/>
    <property type="project" value="InterPro"/>
</dbReference>
<dbReference type="InterPro" id="IPR041542">
    <property type="entry name" value="GH43_C2"/>
</dbReference>
<evidence type="ECO:0000256" key="6">
    <source>
        <dbReference type="ARBA" id="ARBA00022989"/>
    </source>
</evidence>
<dbReference type="PROSITE" id="PS50850">
    <property type="entry name" value="MFS"/>
    <property type="match status" value="1"/>
</dbReference>
<dbReference type="InterPro" id="IPR036259">
    <property type="entry name" value="MFS_trans_sf"/>
</dbReference>
<dbReference type="InterPro" id="IPR013320">
    <property type="entry name" value="ConA-like_dom_sf"/>
</dbReference>
<evidence type="ECO:0000256" key="4">
    <source>
        <dbReference type="ARBA" id="ARBA00022692"/>
    </source>
</evidence>
<dbReference type="EMBL" id="JAAQPF010000355">
    <property type="protein sequence ID" value="KAF5705044.1"/>
    <property type="molecule type" value="Genomic_DNA"/>
</dbReference>
<dbReference type="PROSITE" id="PS51257">
    <property type="entry name" value="PROKAR_LIPOPROTEIN"/>
    <property type="match status" value="1"/>
</dbReference>
<dbReference type="SUPFAM" id="SSF49899">
    <property type="entry name" value="Concanavalin A-like lectins/glucanases"/>
    <property type="match status" value="1"/>
</dbReference>
<feature type="active site" description="Proton donor" evidence="9">
    <location>
        <position position="462"/>
    </location>
</feature>
<evidence type="ECO:0000256" key="9">
    <source>
        <dbReference type="PIRSR" id="PIRSR606710-1"/>
    </source>
</evidence>
<feature type="active site" description="Proton acceptor" evidence="9">
    <location>
        <position position="279"/>
    </location>
</feature>
<comment type="similarity">
    <text evidence="3">Belongs to the major facilitator superfamily. Sugar transporter (TC 2.A.1.1) family.</text>
</comment>
<dbReference type="PANTHER" id="PTHR48022:SF63">
    <property type="entry name" value="TRANSPORTER, PUTATIVE-RELATED"/>
    <property type="match status" value="1"/>
</dbReference>
<dbReference type="GO" id="GO:0005351">
    <property type="term" value="F:carbohydrate:proton symporter activity"/>
    <property type="evidence" value="ECO:0007669"/>
    <property type="project" value="TreeGrafter"/>
</dbReference>
<comment type="subcellular location">
    <subcellularLocation>
        <location evidence="1">Membrane</location>
        <topology evidence="1">Multi-pass membrane protein</topology>
    </subcellularLocation>
</comment>
<keyword evidence="12" id="KW-0732">Signal</keyword>
<evidence type="ECO:0000313" key="15">
    <source>
        <dbReference type="Proteomes" id="UP000532311"/>
    </source>
</evidence>
<feature type="transmembrane region" description="Helical" evidence="11">
    <location>
        <begin position="965"/>
        <end position="988"/>
    </location>
</feature>
<dbReference type="GO" id="GO:0016020">
    <property type="term" value="C:membrane"/>
    <property type="evidence" value="ECO:0007669"/>
    <property type="project" value="UniProtKB-SubCell"/>
</dbReference>
<feature type="transmembrane region" description="Helical" evidence="11">
    <location>
        <begin position="906"/>
        <end position="925"/>
    </location>
</feature>
<dbReference type="GO" id="GO:0004553">
    <property type="term" value="F:hydrolase activity, hydrolyzing O-glycosyl compounds"/>
    <property type="evidence" value="ECO:0007669"/>
    <property type="project" value="InterPro"/>
</dbReference>
<evidence type="ECO:0000256" key="8">
    <source>
        <dbReference type="ARBA" id="ARBA00023295"/>
    </source>
</evidence>
<feature type="transmembrane region" description="Helical" evidence="11">
    <location>
        <begin position="1086"/>
        <end position="1108"/>
    </location>
</feature>
<feature type="domain" description="Major facilitator superfamily (MFS) profile" evidence="13">
    <location>
        <begin position="838"/>
        <end position="1274"/>
    </location>
</feature>
<dbReference type="Gene3D" id="2.60.120.200">
    <property type="match status" value="1"/>
</dbReference>
<feature type="transmembrane region" description="Helical" evidence="11">
    <location>
        <begin position="1182"/>
        <end position="1200"/>
    </location>
</feature>
<feature type="chain" id="PRO_5034916391" evidence="12">
    <location>
        <begin position="19"/>
        <end position="1323"/>
    </location>
</feature>
<feature type="signal peptide" evidence="12">
    <location>
        <begin position="1"/>
        <end position="18"/>
    </location>
</feature>
<feature type="site" description="Important for catalytic activity, responsible for pKa modulation of the active site Glu and correct orientation of both the proton donor and substrate" evidence="10">
    <location>
        <position position="408"/>
    </location>
</feature>
<dbReference type="PANTHER" id="PTHR48022">
    <property type="entry name" value="PLASTIDIC GLUCOSE TRANSPORTER 4"/>
    <property type="match status" value="1"/>
</dbReference>
<reference evidence="14 15" key="1">
    <citation type="submission" date="2020-05" db="EMBL/GenBank/DDBJ databases">
        <title>Identification and distribution of gene clusters putatively required for synthesis of sphingolipid metabolism inhibitors in phylogenetically diverse species of the filamentous fungus Fusarium.</title>
        <authorList>
            <person name="Kim H.-S."/>
            <person name="Busman M."/>
            <person name="Brown D.W."/>
            <person name="Divon H."/>
            <person name="Uhlig S."/>
            <person name="Proctor R.H."/>
        </authorList>
    </citation>
    <scope>NUCLEOTIDE SEQUENCE [LARGE SCALE GENOMIC DNA]</scope>
    <source>
        <strain evidence="14 15">NRRL 26131</strain>
    </source>
</reference>
<feature type="transmembrane region" description="Helical" evidence="11">
    <location>
        <begin position="931"/>
        <end position="953"/>
    </location>
</feature>
<evidence type="ECO:0000259" key="13">
    <source>
        <dbReference type="PROSITE" id="PS50850"/>
    </source>
</evidence>